<organism evidence="2 3">
    <name type="scientific">Aliivibrio logei</name>
    <name type="common">Vibrio logei</name>
    <dbReference type="NCBI Taxonomy" id="688"/>
    <lineage>
        <taxon>Bacteria</taxon>
        <taxon>Pseudomonadati</taxon>
        <taxon>Pseudomonadota</taxon>
        <taxon>Gammaproteobacteria</taxon>
        <taxon>Vibrionales</taxon>
        <taxon>Vibrionaceae</taxon>
        <taxon>Aliivibrio</taxon>
    </lineage>
</organism>
<feature type="transmembrane region" description="Helical" evidence="1">
    <location>
        <begin position="126"/>
        <end position="147"/>
    </location>
</feature>
<comment type="caution">
    <text evidence="2">The sequence shown here is derived from an EMBL/GenBank/DDBJ whole genome shotgun (WGS) entry which is preliminary data.</text>
</comment>
<proteinExistence type="predicted"/>
<gene>
    <name evidence="2" type="ORF">A6E04_07010</name>
</gene>
<sequence>MGNDFSVEIKIMGSTLVLLAPLLFLCCMALSKGKELSSRDCIFYSIFLFLVSLVSALLNDGYIEIIRTATQDFSNHKLMDIIISNQLLLADAISKGSVDVPLEAFKEFITKDEQKRIDQLIISLNVIRMIISFFGFSLSAILLGIGLTKSPPEINMIVQNEAAERLILLEKKTDRLLKVLYCILGMMVLFAVFYLFDRYF</sequence>
<keyword evidence="1" id="KW-0472">Membrane</keyword>
<dbReference type="AlphaFoldDB" id="A0A1B9NZU4"/>
<feature type="transmembrane region" description="Helical" evidence="1">
    <location>
        <begin position="41"/>
        <end position="58"/>
    </location>
</feature>
<dbReference type="RefSeq" id="WP_065610181.1">
    <property type="nucleotide sequence ID" value="NZ_CAWMPN010000008.1"/>
</dbReference>
<accession>A0A1B9NZU4</accession>
<dbReference type="EMBL" id="MAJU01000008">
    <property type="protein sequence ID" value="OCH21609.1"/>
    <property type="molecule type" value="Genomic_DNA"/>
</dbReference>
<reference evidence="2 3" key="1">
    <citation type="submission" date="2016-06" db="EMBL/GenBank/DDBJ databases">
        <authorList>
            <person name="Kjaerup R.B."/>
            <person name="Dalgaard T.S."/>
            <person name="Juul-Madsen H.R."/>
        </authorList>
    </citation>
    <scope>NUCLEOTIDE SEQUENCE [LARGE SCALE GENOMIC DNA]</scope>
    <source>
        <strain evidence="2 3">1S159</strain>
    </source>
</reference>
<dbReference type="STRING" id="688.A6E04_07010"/>
<dbReference type="Proteomes" id="UP000093523">
    <property type="component" value="Unassembled WGS sequence"/>
</dbReference>
<feature type="transmembrane region" description="Helical" evidence="1">
    <location>
        <begin position="176"/>
        <end position="196"/>
    </location>
</feature>
<evidence type="ECO:0000313" key="2">
    <source>
        <dbReference type="EMBL" id="OCH21609.1"/>
    </source>
</evidence>
<evidence type="ECO:0000256" key="1">
    <source>
        <dbReference type="SAM" id="Phobius"/>
    </source>
</evidence>
<keyword evidence="1" id="KW-0812">Transmembrane</keyword>
<evidence type="ECO:0000313" key="3">
    <source>
        <dbReference type="Proteomes" id="UP000093523"/>
    </source>
</evidence>
<name>A0A1B9NZU4_ALILO</name>
<keyword evidence="1" id="KW-1133">Transmembrane helix</keyword>
<protein>
    <submittedName>
        <fullName evidence="2">Uncharacterized protein</fullName>
    </submittedName>
</protein>